<dbReference type="NCBIfam" id="TIGR00077">
    <property type="entry name" value="lspA"/>
    <property type="match status" value="1"/>
</dbReference>
<dbReference type="GO" id="GO:0006508">
    <property type="term" value="P:proteolysis"/>
    <property type="evidence" value="ECO:0007669"/>
    <property type="project" value="UniProtKB-KW"/>
</dbReference>
<dbReference type="UniPathway" id="UPA00665"/>
<evidence type="ECO:0000256" key="4">
    <source>
        <dbReference type="ARBA" id="ARBA00022692"/>
    </source>
</evidence>
<dbReference type="EMBL" id="MFGC01000022">
    <property type="protein sequence ID" value="OGF27866.1"/>
    <property type="molecule type" value="Genomic_DNA"/>
</dbReference>
<dbReference type="GO" id="GO:0005886">
    <property type="term" value="C:plasma membrane"/>
    <property type="evidence" value="ECO:0007669"/>
    <property type="project" value="UniProtKB-SubCell"/>
</dbReference>
<evidence type="ECO:0000256" key="3">
    <source>
        <dbReference type="ARBA" id="ARBA00022670"/>
    </source>
</evidence>
<comment type="subcellular location">
    <subcellularLocation>
        <location evidence="9">Cell membrane</location>
        <topology evidence="9">Multi-pass membrane protein</topology>
    </subcellularLocation>
</comment>
<feature type="transmembrane region" description="Helical" evidence="9">
    <location>
        <begin position="93"/>
        <end position="113"/>
    </location>
</feature>
<dbReference type="PANTHER" id="PTHR33695:SF1">
    <property type="entry name" value="LIPOPROTEIN SIGNAL PEPTIDASE"/>
    <property type="match status" value="1"/>
</dbReference>
<evidence type="ECO:0000256" key="2">
    <source>
        <dbReference type="ARBA" id="ARBA00022475"/>
    </source>
</evidence>
<proteinExistence type="inferred from homology"/>
<reference evidence="12 13" key="1">
    <citation type="journal article" date="2016" name="Nat. Commun.">
        <title>Thousands of microbial genomes shed light on interconnected biogeochemical processes in an aquifer system.</title>
        <authorList>
            <person name="Anantharaman K."/>
            <person name="Brown C.T."/>
            <person name="Hug L.A."/>
            <person name="Sharon I."/>
            <person name="Castelle C.J."/>
            <person name="Probst A.J."/>
            <person name="Thomas B.C."/>
            <person name="Singh A."/>
            <person name="Wilkins M.J."/>
            <person name="Karaoz U."/>
            <person name="Brodie E.L."/>
            <person name="Williams K.H."/>
            <person name="Hubbard S.S."/>
            <person name="Banfield J.F."/>
        </authorList>
    </citation>
    <scope>NUCLEOTIDE SEQUENCE [LARGE SCALE GENOMIC DNA]</scope>
</reference>
<feature type="transmembrane region" description="Helical" evidence="9">
    <location>
        <begin position="60"/>
        <end position="86"/>
    </location>
</feature>
<comment type="pathway">
    <text evidence="9">Protein modification; lipoprotein biosynthesis (signal peptide cleavage).</text>
</comment>
<evidence type="ECO:0000313" key="13">
    <source>
        <dbReference type="Proteomes" id="UP000178925"/>
    </source>
</evidence>
<dbReference type="AlphaFoldDB" id="A0A1F5SMV6"/>
<evidence type="ECO:0000256" key="7">
    <source>
        <dbReference type="ARBA" id="ARBA00022989"/>
    </source>
</evidence>
<accession>A0A1F5SMV6</accession>
<evidence type="ECO:0000313" key="12">
    <source>
        <dbReference type="EMBL" id="OGF27866.1"/>
    </source>
</evidence>
<dbReference type="EC" id="3.4.23.36" evidence="9"/>
<dbReference type="Pfam" id="PF01252">
    <property type="entry name" value="Peptidase_A8"/>
    <property type="match status" value="1"/>
</dbReference>
<comment type="catalytic activity">
    <reaction evidence="9 10">
        <text>Release of signal peptides from bacterial membrane prolipoproteins. Hydrolyzes -Xaa-Yaa-Zaa-|-(S,diacylglyceryl)Cys-, in which Xaa is hydrophobic (preferably Leu), and Yaa (Ala or Ser) and Zaa (Gly or Ala) have small, neutral side chains.</text>
        <dbReference type="EC" id="3.4.23.36"/>
    </reaction>
</comment>
<dbReference type="PROSITE" id="PS00855">
    <property type="entry name" value="SPASE_II"/>
    <property type="match status" value="1"/>
</dbReference>
<organism evidence="12 13">
    <name type="scientific">Candidatus Falkowbacteria bacterium RIFOXYA2_FULL_47_9</name>
    <dbReference type="NCBI Taxonomy" id="1797995"/>
    <lineage>
        <taxon>Bacteria</taxon>
        <taxon>Candidatus Falkowiibacteriota</taxon>
    </lineage>
</organism>
<comment type="caution">
    <text evidence="9">Lacks conserved residue(s) required for the propagation of feature annotation.</text>
</comment>
<feature type="transmembrane region" description="Helical" evidence="9">
    <location>
        <begin position="128"/>
        <end position="149"/>
    </location>
</feature>
<keyword evidence="5 9" id="KW-0064">Aspartyl protease</keyword>
<evidence type="ECO:0000256" key="5">
    <source>
        <dbReference type="ARBA" id="ARBA00022750"/>
    </source>
</evidence>
<sequence length="154" mass="17969">MHIFMEQRRYKKMTTAFASVIFLFVCDRILKYWALAGLYHTKIDIIKSWFSFELFKNEAVAFSIPLPHVVIIPLTIIIIVALVVFLLQRLRCYGGLIEIGCLFIIGGALSNLYDRLQYSFVIDYLNFVWWPVFNIADVMISAGVALILWRVIRR</sequence>
<evidence type="ECO:0000256" key="9">
    <source>
        <dbReference type="HAMAP-Rule" id="MF_00161"/>
    </source>
</evidence>
<comment type="function">
    <text evidence="9 10">This protein specifically catalyzes the removal of signal peptides from prolipoproteins.</text>
</comment>
<dbReference type="Proteomes" id="UP000178925">
    <property type="component" value="Unassembled WGS sequence"/>
</dbReference>
<evidence type="ECO:0000256" key="6">
    <source>
        <dbReference type="ARBA" id="ARBA00022801"/>
    </source>
</evidence>
<gene>
    <name evidence="9" type="primary">lspA</name>
    <name evidence="12" type="ORF">A2242_01195</name>
</gene>
<evidence type="ECO:0000256" key="8">
    <source>
        <dbReference type="ARBA" id="ARBA00023136"/>
    </source>
</evidence>
<keyword evidence="8 9" id="KW-0472">Membrane</keyword>
<dbReference type="PRINTS" id="PR00781">
    <property type="entry name" value="LIPOSIGPTASE"/>
</dbReference>
<keyword evidence="4 9" id="KW-0812">Transmembrane</keyword>
<comment type="similarity">
    <text evidence="1 9 11">Belongs to the peptidase A8 family.</text>
</comment>
<name>A0A1F5SMV6_9BACT</name>
<evidence type="ECO:0000256" key="10">
    <source>
        <dbReference type="RuleBase" id="RU000594"/>
    </source>
</evidence>
<dbReference type="STRING" id="1797995.A2242_01195"/>
<dbReference type="PANTHER" id="PTHR33695">
    <property type="entry name" value="LIPOPROTEIN SIGNAL PEPTIDASE"/>
    <property type="match status" value="1"/>
</dbReference>
<dbReference type="GO" id="GO:0004190">
    <property type="term" value="F:aspartic-type endopeptidase activity"/>
    <property type="evidence" value="ECO:0007669"/>
    <property type="project" value="UniProtKB-UniRule"/>
</dbReference>
<evidence type="ECO:0000256" key="11">
    <source>
        <dbReference type="RuleBase" id="RU004181"/>
    </source>
</evidence>
<feature type="active site" evidence="9">
    <location>
        <position position="137"/>
    </location>
</feature>
<comment type="caution">
    <text evidence="12">The sequence shown here is derived from an EMBL/GenBank/DDBJ whole genome shotgun (WGS) entry which is preliminary data.</text>
</comment>
<dbReference type="InterPro" id="IPR001872">
    <property type="entry name" value="Peptidase_A8"/>
</dbReference>
<dbReference type="HAMAP" id="MF_00161">
    <property type="entry name" value="LspA"/>
    <property type="match status" value="1"/>
</dbReference>
<keyword evidence="7 9" id="KW-1133">Transmembrane helix</keyword>
<feature type="active site" evidence="9">
    <location>
        <position position="123"/>
    </location>
</feature>
<evidence type="ECO:0000256" key="1">
    <source>
        <dbReference type="ARBA" id="ARBA00006139"/>
    </source>
</evidence>
<keyword evidence="2 9" id="KW-1003">Cell membrane</keyword>
<keyword evidence="3 9" id="KW-0645">Protease</keyword>
<keyword evidence="6 9" id="KW-0378">Hydrolase</keyword>
<protein>
    <recommendedName>
        <fullName evidence="9">Lipoprotein signal peptidase</fullName>
        <ecNumber evidence="9">3.4.23.36</ecNumber>
    </recommendedName>
    <alternativeName>
        <fullName evidence="9">Prolipoprotein signal peptidase</fullName>
    </alternativeName>
    <alternativeName>
        <fullName evidence="9">Signal peptidase II</fullName>
        <shortName evidence="9">SPase II</shortName>
    </alternativeName>
</protein>